<keyword evidence="2" id="KW-0812">Transmembrane</keyword>
<feature type="transmembrane region" description="Helical" evidence="2">
    <location>
        <begin position="558"/>
        <end position="576"/>
    </location>
</feature>
<evidence type="ECO:0000256" key="2">
    <source>
        <dbReference type="SAM" id="Phobius"/>
    </source>
</evidence>
<evidence type="ECO:0000313" key="4">
    <source>
        <dbReference type="Proteomes" id="UP001212152"/>
    </source>
</evidence>
<dbReference type="Proteomes" id="UP001212152">
    <property type="component" value="Unassembled WGS sequence"/>
</dbReference>
<proteinExistence type="predicted"/>
<feature type="transmembrane region" description="Helical" evidence="2">
    <location>
        <begin position="121"/>
        <end position="143"/>
    </location>
</feature>
<dbReference type="AlphaFoldDB" id="A0AAD5XPW7"/>
<evidence type="ECO:0000256" key="1">
    <source>
        <dbReference type="SAM" id="MobiDB-lite"/>
    </source>
</evidence>
<feature type="transmembrane region" description="Helical" evidence="2">
    <location>
        <begin position="22"/>
        <end position="49"/>
    </location>
</feature>
<evidence type="ECO:0000313" key="3">
    <source>
        <dbReference type="EMBL" id="KAJ3173890.1"/>
    </source>
</evidence>
<feature type="compositionally biased region" description="Basic and acidic residues" evidence="1">
    <location>
        <begin position="670"/>
        <end position="685"/>
    </location>
</feature>
<gene>
    <name evidence="3" type="ORF">HDU87_007300</name>
</gene>
<organism evidence="3 4">
    <name type="scientific">Geranomyces variabilis</name>
    <dbReference type="NCBI Taxonomy" id="109894"/>
    <lineage>
        <taxon>Eukaryota</taxon>
        <taxon>Fungi</taxon>
        <taxon>Fungi incertae sedis</taxon>
        <taxon>Chytridiomycota</taxon>
        <taxon>Chytridiomycota incertae sedis</taxon>
        <taxon>Chytridiomycetes</taxon>
        <taxon>Spizellomycetales</taxon>
        <taxon>Powellomycetaceae</taxon>
        <taxon>Geranomyces</taxon>
    </lineage>
</organism>
<keyword evidence="4" id="KW-1185">Reference proteome</keyword>
<reference evidence="3" key="1">
    <citation type="submission" date="2020-05" db="EMBL/GenBank/DDBJ databases">
        <title>Phylogenomic resolution of chytrid fungi.</title>
        <authorList>
            <person name="Stajich J.E."/>
            <person name="Amses K."/>
            <person name="Simmons R."/>
            <person name="Seto K."/>
            <person name="Myers J."/>
            <person name="Bonds A."/>
            <person name="Quandt C.A."/>
            <person name="Barry K."/>
            <person name="Liu P."/>
            <person name="Grigoriev I."/>
            <person name="Longcore J.E."/>
            <person name="James T.Y."/>
        </authorList>
    </citation>
    <scope>NUCLEOTIDE SEQUENCE</scope>
    <source>
        <strain evidence="3">JEL0379</strain>
    </source>
</reference>
<keyword evidence="2" id="KW-0472">Membrane</keyword>
<sequence length="685" mass="74219">MSSPPAEPPSSRSKGLLQRAELLGTVLTQIFIVAICSVVLVLGISGQVLVTDDALFLREGYVGFAVGIAVQIALIAPLELCRTICKLWFWRRLVVRGENLRSLLCTWSVIYSNSYRGAEDLLQGIGPISGLLMLVYVIEVAILDFQLMPATSGHEGAIGSLYATEGVTTLKAQGEVPMLWPFQSITKDTGDIYADESVIPAEMSFFSFAKLYDPLTIQGIETNTTCEPASKQGDDNSHFSATWRGCGAVIASPLTTPPLVIAQTAAPLAVDWAKIVEGDILRSRAMEFFTTVECGPSDIAWPSHDGYTTYWINLNDTAGSTVGLWSAAATVMATPQVTIATLGTGDLNEDPVVDETGGMLFAVVAFNFDDLGNMTKYQIHRYDRVLGLLNETREIGVLLCRARVELGTVVAEYEMLQVSPGLVARLNYAVADTERVPYSMDSSTPYGYSMGIFLTETFFVLTCDYLPCPTDSKVPPLFDQTIGLVEAQPPAADGTVSYGLNFSTMTTNIAKLFSRNLLNYAAVPRYPEGIPANLLSTHAEIWELAHTKRIFTTAACNIILSIGIFCAVVLITLNLLQQTKGAMGGSVLQLLDAIGWRKMPNVTSEEWREAGVAKLRQHARKVMVRGALYGAGKVQLSLSSPKKLAKTHILSDSSLKLTHRTNSGLGGESEPSKSQRVARMDPGEV</sequence>
<feature type="region of interest" description="Disordered" evidence="1">
    <location>
        <begin position="658"/>
        <end position="685"/>
    </location>
</feature>
<feature type="transmembrane region" description="Helical" evidence="2">
    <location>
        <begin position="61"/>
        <end position="81"/>
    </location>
</feature>
<dbReference type="EMBL" id="JADGJQ010000068">
    <property type="protein sequence ID" value="KAJ3173890.1"/>
    <property type="molecule type" value="Genomic_DNA"/>
</dbReference>
<accession>A0AAD5XPW7</accession>
<keyword evidence="2" id="KW-1133">Transmembrane helix</keyword>
<comment type="caution">
    <text evidence="3">The sequence shown here is derived from an EMBL/GenBank/DDBJ whole genome shotgun (WGS) entry which is preliminary data.</text>
</comment>
<name>A0AAD5XPW7_9FUNG</name>
<protein>
    <submittedName>
        <fullName evidence="3">Uncharacterized protein</fullName>
    </submittedName>
</protein>